<accession>A0ABS2UWE2</accession>
<gene>
    <name evidence="2" type="ORF">JE024_24765</name>
</gene>
<comment type="caution">
    <text evidence="2">The sequence shown here is derived from an EMBL/GenBank/DDBJ whole genome shotgun (WGS) entry which is preliminary data.</text>
</comment>
<feature type="region of interest" description="Disordered" evidence="1">
    <location>
        <begin position="49"/>
        <end position="73"/>
    </location>
</feature>
<evidence type="ECO:0000313" key="2">
    <source>
        <dbReference type="EMBL" id="MBM9621886.1"/>
    </source>
</evidence>
<dbReference type="EMBL" id="JAFEJA010000001">
    <property type="protein sequence ID" value="MBM9621886.1"/>
    <property type="molecule type" value="Genomic_DNA"/>
</dbReference>
<reference evidence="2 3" key="1">
    <citation type="journal article" date="2016" name="Arch. Microbiol.">
        <title>Streptomyces zhihengii sp. nov., isolated from rhizospheric soil of Psammosilene tunicoides.</title>
        <authorList>
            <person name="Huang M.J."/>
            <person name="Fei J.J."/>
            <person name="Salam N."/>
            <person name="Kim C.J."/>
            <person name="Hozzein W.N."/>
            <person name="Xiao M."/>
            <person name="Huang H.Q."/>
            <person name="Li W.J."/>
        </authorList>
    </citation>
    <scope>NUCLEOTIDE SEQUENCE [LARGE SCALE GENOMIC DNA]</scope>
    <source>
        <strain evidence="2 3">YIM T102</strain>
    </source>
</reference>
<name>A0ABS2UWE2_9ACTN</name>
<dbReference type="RefSeq" id="WP_205375693.1">
    <property type="nucleotide sequence ID" value="NZ_JAFEJA010000001.1"/>
</dbReference>
<organism evidence="2 3">
    <name type="scientific">Streptomyces zhihengii</name>
    <dbReference type="NCBI Taxonomy" id="1818004"/>
    <lineage>
        <taxon>Bacteria</taxon>
        <taxon>Bacillati</taxon>
        <taxon>Actinomycetota</taxon>
        <taxon>Actinomycetes</taxon>
        <taxon>Kitasatosporales</taxon>
        <taxon>Streptomycetaceae</taxon>
        <taxon>Streptomyces</taxon>
    </lineage>
</organism>
<evidence type="ECO:0000256" key="1">
    <source>
        <dbReference type="SAM" id="MobiDB-lite"/>
    </source>
</evidence>
<proteinExistence type="predicted"/>
<keyword evidence="3" id="KW-1185">Reference proteome</keyword>
<sequence length="73" mass="7590">MSITVLGIVAGVVAVVYAMGKLSDAVEALIRSWIPVVLAFQELRRAARRGTAGHAPVESGESAVTRETSGGRP</sequence>
<dbReference type="Proteomes" id="UP000664109">
    <property type="component" value="Unassembled WGS sequence"/>
</dbReference>
<protein>
    <recommendedName>
        <fullName evidence="4">Secreted protein</fullName>
    </recommendedName>
</protein>
<evidence type="ECO:0008006" key="4">
    <source>
        <dbReference type="Google" id="ProtNLM"/>
    </source>
</evidence>
<evidence type="ECO:0000313" key="3">
    <source>
        <dbReference type="Proteomes" id="UP000664109"/>
    </source>
</evidence>